<evidence type="ECO:0000256" key="1">
    <source>
        <dbReference type="SAM" id="SignalP"/>
    </source>
</evidence>
<evidence type="ECO:0000313" key="4">
    <source>
        <dbReference type="Proteomes" id="UP000648722"/>
    </source>
</evidence>
<feature type="signal peptide" evidence="1">
    <location>
        <begin position="1"/>
        <end position="21"/>
    </location>
</feature>
<dbReference type="SUPFAM" id="SSF48452">
    <property type="entry name" value="TPR-like"/>
    <property type="match status" value="1"/>
</dbReference>
<keyword evidence="4" id="KW-1185">Reference proteome</keyword>
<keyword evidence="1" id="KW-0732">Signal</keyword>
<dbReference type="InterPro" id="IPR011990">
    <property type="entry name" value="TPR-like_helical_dom_sf"/>
</dbReference>
<dbReference type="Pfam" id="PF13283">
    <property type="entry name" value="NfrA_C"/>
    <property type="match status" value="1"/>
</dbReference>
<evidence type="ECO:0000313" key="3">
    <source>
        <dbReference type="EMBL" id="GGG89342.1"/>
    </source>
</evidence>
<dbReference type="Gene3D" id="1.25.40.10">
    <property type="entry name" value="Tetratricopeptide repeat domain"/>
    <property type="match status" value="1"/>
</dbReference>
<gene>
    <name evidence="3" type="ORF">GCM10007420_00400</name>
</gene>
<evidence type="ECO:0000259" key="2">
    <source>
        <dbReference type="Pfam" id="PF13283"/>
    </source>
</evidence>
<protein>
    <recommendedName>
        <fullName evidence="2">Bacteriophage N4 adsorption protein A C-terminal domain-containing protein</fullName>
    </recommendedName>
</protein>
<feature type="chain" id="PRO_5047281403" description="Bacteriophage N4 adsorption protein A C-terminal domain-containing protein" evidence="1">
    <location>
        <begin position="22"/>
        <end position="562"/>
    </location>
</feature>
<reference evidence="4" key="1">
    <citation type="journal article" date="2019" name="Int. J. Syst. Evol. Microbiol.">
        <title>The Global Catalogue of Microorganisms (GCM) 10K type strain sequencing project: providing services to taxonomists for standard genome sequencing and annotation.</title>
        <authorList>
            <consortium name="The Broad Institute Genomics Platform"/>
            <consortium name="The Broad Institute Genome Sequencing Center for Infectious Disease"/>
            <person name="Wu L."/>
            <person name="Ma J."/>
        </authorList>
    </citation>
    <scope>NUCLEOTIDE SEQUENCE [LARGE SCALE GENOMIC DNA]</scope>
    <source>
        <strain evidence="4">CGMCC 1.12766</strain>
    </source>
</reference>
<name>A0ABQ1XED2_9PROT</name>
<dbReference type="EMBL" id="BMFS01000001">
    <property type="protein sequence ID" value="GGG89342.1"/>
    <property type="molecule type" value="Genomic_DNA"/>
</dbReference>
<organism evidence="3 4">
    <name type="scientific">Glycocaulis albus</name>
    <dbReference type="NCBI Taxonomy" id="1382801"/>
    <lineage>
        <taxon>Bacteria</taxon>
        <taxon>Pseudomonadati</taxon>
        <taxon>Pseudomonadota</taxon>
        <taxon>Alphaproteobacteria</taxon>
        <taxon>Maricaulales</taxon>
        <taxon>Maricaulaceae</taxon>
        <taxon>Glycocaulis</taxon>
    </lineage>
</organism>
<comment type="caution">
    <text evidence="3">The sequence shown here is derived from an EMBL/GenBank/DDBJ whole genome shotgun (WGS) entry which is preliminary data.</text>
</comment>
<proteinExistence type="predicted"/>
<dbReference type="Proteomes" id="UP000648722">
    <property type="component" value="Unassembled WGS sequence"/>
</dbReference>
<dbReference type="InterPro" id="IPR025137">
    <property type="entry name" value="NfrA_C"/>
</dbReference>
<accession>A0ABQ1XED2</accession>
<feature type="domain" description="Bacteriophage N4 adsorption protein A C-terminal" evidence="2">
    <location>
        <begin position="395"/>
        <end position="545"/>
    </location>
</feature>
<sequence>MTHTRKRLTRFRFNSAIGLLAAGLLLESGVDVDRAVSAFATDSGQLACGYEHLRQQAVAAGTAQGWMMAGDCAATLGDPATALEAYLYAHTIGGMNADETIYVLRSIGFQAEAAGDLNRSRWAWVEAAGLSQSPGDRLRAARALRLAGETGAARARLAALDETGFQGGELALLYEERARVISAEQPREAAMWMDRAIAIEPAAFRHFDKGLWLQAAGDDAGALIALEAAYAADPLSRDIALANAYAYRRAGRHEDAALIFADVAGREQLNLGVREEEGYARAAAGQRSAAAAAFRDAIDRHAAAGTGDDDPVRLYRLRREVETLERTTYFTGYLTWRDDAAFSGFTLPEQGSFESQIGAEAGWRPEGLYRAGRGVTLYGRAYQSLDAGSLSRADDTLQLGLGARWKPIAGHDFNLAAERLIAGGDLARDAWLLRASYGWTQGGDWNPVADRWVYTSLYGDLAWIPDDPQFTSAYASVRHGLRFRTGEGWAVTPYVTAVGQISDDSLATRERLEAGAGVMVSRWFGEDQYRAYRHRVDFELEYRAGMGDTPGHSVIGRVVVNF</sequence>
<dbReference type="RefSeq" id="WP_188450537.1">
    <property type="nucleotide sequence ID" value="NZ_BMFS01000001.1"/>
</dbReference>